<feature type="domain" description="Secretin/TonB short N-terminal" evidence="6">
    <location>
        <begin position="93"/>
        <end position="141"/>
    </location>
</feature>
<dbReference type="InterPro" id="IPR001775">
    <property type="entry name" value="GspD/PilQ"/>
</dbReference>
<proteinExistence type="predicted"/>
<dbReference type="Gene3D" id="3.30.1370.130">
    <property type="match status" value="1"/>
</dbReference>
<dbReference type="Pfam" id="PF00263">
    <property type="entry name" value="Secretin"/>
    <property type="match status" value="1"/>
</dbReference>
<dbReference type="GO" id="GO:0015627">
    <property type="term" value="C:type II protein secretion system complex"/>
    <property type="evidence" value="ECO:0007669"/>
    <property type="project" value="TreeGrafter"/>
</dbReference>
<keyword evidence="2" id="KW-0812">Transmembrane</keyword>
<dbReference type="GO" id="GO:0019867">
    <property type="term" value="C:outer membrane"/>
    <property type="evidence" value="ECO:0007669"/>
    <property type="project" value="InterPro"/>
</dbReference>
<keyword evidence="8" id="KW-1185">Reference proteome</keyword>
<evidence type="ECO:0000256" key="1">
    <source>
        <dbReference type="ARBA" id="ARBA00022448"/>
    </source>
</evidence>
<keyword evidence="3" id="KW-0472">Membrane</keyword>
<dbReference type="GO" id="GO:0009297">
    <property type="term" value="P:pilus assembly"/>
    <property type="evidence" value="ECO:0007669"/>
    <property type="project" value="InterPro"/>
</dbReference>
<comment type="caution">
    <text evidence="7">The sequence shown here is derived from an EMBL/GenBank/DDBJ whole genome shotgun (WGS) entry which is preliminary data.</text>
</comment>
<dbReference type="EMBL" id="PIQH01000006">
    <property type="protein sequence ID" value="RUO80143.1"/>
    <property type="molecule type" value="Genomic_DNA"/>
</dbReference>
<protein>
    <submittedName>
        <fullName evidence="7">Pilus (MSHA type) biogenesis protein MshL</fullName>
    </submittedName>
</protein>
<accession>A0A432ZQI3</accession>
<feature type="compositionally biased region" description="Low complexity" evidence="5">
    <location>
        <begin position="176"/>
        <end position="218"/>
    </location>
</feature>
<evidence type="ECO:0000256" key="3">
    <source>
        <dbReference type="ARBA" id="ARBA00023136"/>
    </source>
</evidence>
<dbReference type="RefSeq" id="WP_126841981.1">
    <property type="nucleotide sequence ID" value="NZ_PIQH01000006.1"/>
</dbReference>
<dbReference type="PANTHER" id="PTHR30332">
    <property type="entry name" value="PROBABLE GENERAL SECRETION PATHWAY PROTEIN D"/>
    <property type="match status" value="1"/>
</dbReference>
<evidence type="ECO:0000259" key="6">
    <source>
        <dbReference type="SMART" id="SM00965"/>
    </source>
</evidence>
<dbReference type="PROSITE" id="PS51257">
    <property type="entry name" value="PROKAR_LIPOPROTEIN"/>
    <property type="match status" value="1"/>
</dbReference>
<keyword evidence="4" id="KW-0998">Cell outer membrane</keyword>
<name>A0A432ZQI3_9GAMM</name>
<gene>
    <name evidence="7" type="ORF">CWI84_07550</name>
</gene>
<dbReference type="InterPro" id="IPR011514">
    <property type="entry name" value="Secretin_N_2"/>
</dbReference>
<evidence type="ECO:0000256" key="2">
    <source>
        <dbReference type="ARBA" id="ARBA00022692"/>
    </source>
</evidence>
<evidence type="ECO:0000313" key="8">
    <source>
        <dbReference type="Proteomes" id="UP000287996"/>
    </source>
</evidence>
<evidence type="ECO:0000256" key="4">
    <source>
        <dbReference type="ARBA" id="ARBA00023237"/>
    </source>
</evidence>
<dbReference type="OrthoDB" id="9775455at2"/>
<dbReference type="NCBIfam" id="TIGR02519">
    <property type="entry name" value="pilus_MshL"/>
    <property type="match status" value="1"/>
</dbReference>
<dbReference type="InterPro" id="IPR049371">
    <property type="entry name" value="GspD-like_N0"/>
</dbReference>
<dbReference type="PANTHER" id="PTHR30332:SF17">
    <property type="entry name" value="TYPE IV PILIATION SYSTEM PROTEIN DR_0774-RELATED"/>
    <property type="match status" value="1"/>
</dbReference>
<dbReference type="PRINTS" id="PR00811">
    <property type="entry name" value="BCTERIALGSPD"/>
</dbReference>
<feature type="region of interest" description="Disordered" evidence="5">
    <location>
        <begin position="165"/>
        <end position="223"/>
    </location>
</feature>
<dbReference type="InterPro" id="IPR050810">
    <property type="entry name" value="Bact_Secretion_Sys_Channel"/>
</dbReference>
<dbReference type="SMART" id="SM00965">
    <property type="entry name" value="STN"/>
    <property type="match status" value="1"/>
</dbReference>
<evidence type="ECO:0000313" key="7">
    <source>
        <dbReference type="EMBL" id="RUO80143.1"/>
    </source>
</evidence>
<keyword evidence="1" id="KW-0813">Transport</keyword>
<dbReference type="InterPro" id="IPR011662">
    <property type="entry name" value="Secretin/TonB_short_N"/>
</dbReference>
<organism evidence="7 8">
    <name type="scientific">Idiomarina tyrosinivorans</name>
    <dbReference type="NCBI Taxonomy" id="1445662"/>
    <lineage>
        <taxon>Bacteria</taxon>
        <taxon>Pseudomonadati</taxon>
        <taxon>Pseudomonadota</taxon>
        <taxon>Gammaproteobacteria</taxon>
        <taxon>Alteromonadales</taxon>
        <taxon>Idiomarinaceae</taxon>
        <taxon>Idiomarina</taxon>
    </lineage>
</organism>
<dbReference type="Proteomes" id="UP000287996">
    <property type="component" value="Unassembled WGS sequence"/>
</dbReference>
<dbReference type="Pfam" id="PF21305">
    <property type="entry name" value="type_II_gspD_N0"/>
    <property type="match status" value="1"/>
</dbReference>
<dbReference type="AlphaFoldDB" id="A0A432ZQI3"/>
<reference evidence="7 8" key="1">
    <citation type="journal article" date="2011" name="Front. Microbiol.">
        <title>Genomic signatures of strain selection and enhancement in Bacillus atrophaeus var. globigii, a historical biowarfare simulant.</title>
        <authorList>
            <person name="Gibbons H.S."/>
            <person name="Broomall S.M."/>
            <person name="McNew L.A."/>
            <person name="Daligault H."/>
            <person name="Chapman C."/>
            <person name="Bruce D."/>
            <person name="Karavis M."/>
            <person name="Krepps M."/>
            <person name="McGregor P.A."/>
            <person name="Hong C."/>
            <person name="Park K.H."/>
            <person name="Akmal A."/>
            <person name="Feldman A."/>
            <person name="Lin J.S."/>
            <person name="Chang W.E."/>
            <person name="Higgs B.W."/>
            <person name="Demirev P."/>
            <person name="Lindquist J."/>
            <person name="Liem A."/>
            <person name="Fochler E."/>
            <person name="Read T.D."/>
            <person name="Tapia R."/>
            <person name="Johnson S."/>
            <person name="Bishop-Lilly K.A."/>
            <person name="Detter C."/>
            <person name="Han C."/>
            <person name="Sozhamannan S."/>
            <person name="Rosenzweig C.N."/>
            <person name="Skowronski E.W."/>
        </authorList>
    </citation>
    <scope>NUCLEOTIDE SEQUENCE [LARGE SCALE GENOMIC DNA]</scope>
    <source>
        <strain evidence="7 8">CC-PW-9</strain>
    </source>
</reference>
<sequence>MRRLLLLVTITLTACAYHPDRAPEEAHAALQDKPAAEKEAAVEIPAAVAEYLTTDVEATNAGKALLEEPRFSINANDVDVREFLKALAANAPQSLVIHPEVKGSVSLSLKDVTLDEALEVLSDVYGYQIRKSNRVVQVLPAGMRTETFALDYLALRRMGFSQTEVSAGGVRDQQRNGNNGNNYNNGNQNSGFGNPLLGNQSGNNSGSQQQRNQMQGNGTSISSQTETDLWANLEDILEGVVGKGEGRRVIVAPQAGLVSITAYPDELRAAKDFLKVAEKRLQRQVILEARIIEVTLNDEYQQGINWSDALSAMGGNLSYRFTGNTPTNATSAALGGIFGIAFTDQNFSGLIELLQTQGNVQVLSSPRVSAANNQKAVIKVGEDEYFVTDVSTTTVTGTATTTSPNIDLTPFFSGIALDVTPQISDSGEVILHVHPAVVETSEQEKVITLNEDQFVLPLAQSNIRESDTIVRAHNGEIVVLGGLMQTTYSEMVSKAPLLGDIPLLGELFKNRRNVEKKKELVILLKPTVVGADTWQQEVQKSDELLKKWFPEQ</sequence>
<dbReference type="InterPro" id="IPR004846">
    <property type="entry name" value="T2SS/T3SS_dom"/>
</dbReference>
<evidence type="ECO:0000256" key="5">
    <source>
        <dbReference type="SAM" id="MobiDB-lite"/>
    </source>
</evidence>
<dbReference type="Pfam" id="PF07655">
    <property type="entry name" value="Secretin_N_2"/>
    <property type="match status" value="1"/>
</dbReference>
<dbReference type="InterPro" id="IPR013358">
    <property type="entry name" value="Pilus_biogenesis_MshL"/>
</dbReference>
<dbReference type="GO" id="GO:0009306">
    <property type="term" value="P:protein secretion"/>
    <property type="evidence" value="ECO:0007669"/>
    <property type="project" value="InterPro"/>
</dbReference>